<organism evidence="1 2">
    <name type="scientific">Methylobacterium jeotgali</name>
    <dbReference type="NCBI Taxonomy" id="381630"/>
    <lineage>
        <taxon>Bacteria</taxon>
        <taxon>Pseudomonadati</taxon>
        <taxon>Pseudomonadota</taxon>
        <taxon>Alphaproteobacteria</taxon>
        <taxon>Hyphomicrobiales</taxon>
        <taxon>Methylobacteriaceae</taxon>
        <taxon>Methylobacterium</taxon>
    </lineage>
</organism>
<comment type="caution">
    <text evidence="1">The sequence shown here is derived from an EMBL/GenBank/DDBJ whole genome shotgun (WGS) entry which is preliminary data.</text>
</comment>
<keyword evidence="2" id="KW-1185">Reference proteome</keyword>
<proteinExistence type="predicted"/>
<evidence type="ECO:0000313" key="1">
    <source>
        <dbReference type="EMBL" id="GJE06377.1"/>
    </source>
</evidence>
<gene>
    <name evidence="1" type="ORF">AOPFMNJM_1693</name>
</gene>
<dbReference type="RefSeq" id="WP_238275052.1">
    <property type="nucleotide sequence ID" value="NZ_BPQR01000027.1"/>
</dbReference>
<reference evidence="1" key="1">
    <citation type="journal article" date="2021" name="Front. Microbiol.">
        <title>Comprehensive Comparative Genomics and Phenotyping of Methylobacterium Species.</title>
        <authorList>
            <person name="Alessa O."/>
            <person name="Ogura Y."/>
            <person name="Fujitani Y."/>
            <person name="Takami H."/>
            <person name="Hayashi T."/>
            <person name="Sahin N."/>
            <person name="Tani A."/>
        </authorList>
    </citation>
    <scope>NUCLEOTIDE SEQUENCE</scope>
    <source>
        <strain evidence="1">LMG 23639</strain>
    </source>
</reference>
<evidence type="ECO:0000313" key="2">
    <source>
        <dbReference type="Proteomes" id="UP001055102"/>
    </source>
</evidence>
<reference evidence="1" key="2">
    <citation type="submission" date="2021-08" db="EMBL/GenBank/DDBJ databases">
        <authorList>
            <person name="Tani A."/>
            <person name="Ola A."/>
            <person name="Ogura Y."/>
            <person name="Katsura K."/>
            <person name="Hayashi T."/>
        </authorList>
    </citation>
    <scope>NUCLEOTIDE SEQUENCE</scope>
    <source>
        <strain evidence="1">LMG 23639</strain>
    </source>
</reference>
<accession>A0ABQ4ST30</accession>
<dbReference type="EMBL" id="BPQR01000027">
    <property type="protein sequence ID" value="GJE06377.1"/>
    <property type="molecule type" value="Genomic_DNA"/>
</dbReference>
<sequence length="85" mass="9145">MSDPRTKTLMDRLEGYAKAIDRDGQVRLQVFASAGIALIGIGPNVTAWELRFVAKLLTEQALEIEKALAPRPLAVPLDGMAAPGE</sequence>
<name>A0ABQ4ST30_9HYPH</name>
<protein>
    <submittedName>
        <fullName evidence="1">Uncharacterized protein</fullName>
    </submittedName>
</protein>
<dbReference type="Proteomes" id="UP001055102">
    <property type="component" value="Unassembled WGS sequence"/>
</dbReference>